<evidence type="ECO:0000313" key="4">
    <source>
        <dbReference type="EMBL" id="MFC6881622.1"/>
    </source>
</evidence>
<evidence type="ECO:0000256" key="2">
    <source>
        <dbReference type="ARBA" id="ARBA00022801"/>
    </source>
</evidence>
<organism evidence="4 5">
    <name type="scientific">Actinomadura yumaensis</name>
    <dbReference type="NCBI Taxonomy" id="111807"/>
    <lineage>
        <taxon>Bacteria</taxon>
        <taxon>Bacillati</taxon>
        <taxon>Actinomycetota</taxon>
        <taxon>Actinomycetes</taxon>
        <taxon>Streptosporangiales</taxon>
        <taxon>Thermomonosporaceae</taxon>
        <taxon>Actinomadura</taxon>
    </lineage>
</organism>
<dbReference type="Pfam" id="PF00975">
    <property type="entry name" value="Thioesterase"/>
    <property type="match status" value="1"/>
</dbReference>
<dbReference type="PANTHER" id="PTHR11487">
    <property type="entry name" value="THIOESTERASE"/>
    <property type="match status" value="1"/>
</dbReference>
<dbReference type="InterPro" id="IPR029058">
    <property type="entry name" value="AB_hydrolase_fold"/>
</dbReference>
<gene>
    <name evidence="4" type="ORF">ACFQKB_17825</name>
</gene>
<protein>
    <submittedName>
        <fullName evidence="4">Thioesterase II family protein</fullName>
    </submittedName>
</protein>
<proteinExistence type="inferred from homology"/>
<dbReference type="SMART" id="SM00824">
    <property type="entry name" value="PKS_TE"/>
    <property type="match status" value="1"/>
</dbReference>
<comment type="caution">
    <text evidence="4">The sequence shown here is derived from an EMBL/GenBank/DDBJ whole genome shotgun (WGS) entry which is preliminary data.</text>
</comment>
<accession>A0ABW2CJG5</accession>
<dbReference type="Gene3D" id="3.40.50.1820">
    <property type="entry name" value="alpha/beta hydrolase"/>
    <property type="match status" value="1"/>
</dbReference>
<keyword evidence="2" id="KW-0378">Hydrolase</keyword>
<dbReference type="SUPFAM" id="SSF53474">
    <property type="entry name" value="alpha/beta-Hydrolases"/>
    <property type="match status" value="1"/>
</dbReference>
<name>A0ABW2CJG5_9ACTN</name>
<dbReference type="InterPro" id="IPR012223">
    <property type="entry name" value="TEII"/>
</dbReference>
<reference evidence="5" key="1">
    <citation type="journal article" date="2019" name="Int. J. Syst. Evol. Microbiol.">
        <title>The Global Catalogue of Microorganisms (GCM) 10K type strain sequencing project: providing services to taxonomists for standard genome sequencing and annotation.</title>
        <authorList>
            <consortium name="The Broad Institute Genomics Platform"/>
            <consortium name="The Broad Institute Genome Sequencing Center for Infectious Disease"/>
            <person name="Wu L."/>
            <person name="Ma J."/>
        </authorList>
    </citation>
    <scope>NUCLEOTIDE SEQUENCE [LARGE SCALE GENOMIC DNA]</scope>
    <source>
        <strain evidence="5">JCM 3369</strain>
    </source>
</reference>
<keyword evidence="5" id="KW-1185">Reference proteome</keyword>
<evidence type="ECO:0000313" key="5">
    <source>
        <dbReference type="Proteomes" id="UP001596380"/>
    </source>
</evidence>
<comment type="similarity">
    <text evidence="1">Belongs to the thioesterase family.</text>
</comment>
<sequence length="279" mass="29970">MRERKGVMTQPSTDFEAWIRRYHQAPSSGVRLVCFPHAGGSASFFFPVSARLSPAVDVAAVQYPGRQDRRAEANIGTIPEMADAVLPAVRALADRPLAFFGHSMGAVLAYEVARRLERDGAEPLARLYVSGRRAPSRHRSEHVHELDDAGLVAELQRLSGTDSSLLGDPEARDMILPAVRSDYHAVETYRHVPGAALRCPVVALVGDRDPQVTRDEALAWAEHSSGPFDLRVFPGGHFYLVEHGPRVIQALADDLAAVRVPSGAGGVAGGAGRTDAAAT</sequence>
<evidence type="ECO:0000256" key="1">
    <source>
        <dbReference type="ARBA" id="ARBA00007169"/>
    </source>
</evidence>
<dbReference type="RefSeq" id="WP_309240358.1">
    <property type="nucleotide sequence ID" value="NZ_JBHSXE010000001.1"/>
</dbReference>
<dbReference type="EMBL" id="JBHSXS010000009">
    <property type="protein sequence ID" value="MFC6881622.1"/>
    <property type="molecule type" value="Genomic_DNA"/>
</dbReference>
<dbReference type="Proteomes" id="UP001596380">
    <property type="component" value="Unassembled WGS sequence"/>
</dbReference>
<dbReference type="InterPro" id="IPR020802">
    <property type="entry name" value="TesA-like"/>
</dbReference>
<evidence type="ECO:0000259" key="3">
    <source>
        <dbReference type="SMART" id="SM00824"/>
    </source>
</evidence>
<dbReference type="InterPro" id="IPR001031">
    <property type="entry name" value="Thioesterase"/>
</dbReference>
<feature type="domain" description="Thioesterase TesA-like" evidence="3">
    <location>
        <begin position="33"/>
        <end position="255"/>
    </location>
</feature>
<dbReference type="PANTHER" id="PTHR11487:SF0">
    <property type="entry name" value="S-ACYL FATTY ACID SYNTHASE THIOESTERASE, MEDIUM CHAIN"/>
    <property type="match status" value="1"/>
</dbReference>